<dbReference type="InterPro" id="IPR036249">
    <property type="entry name" value="Thioredoxin-like_sf"/>
</dbReference>
<reference evidence="2 3" key="1">
    <citation type="submission" date="2022-10" db="EMBL/GenBank/DDBJ databases">
        <title>Defluviimonas sp. nov., isolated from ocean surface sediments.</title>
        <authorList>
            <person name="He W."/>
            <person name="Wang L."/>
            <person name="Zhang D.-F."/>
        </authorList>
    </citation>
    <scope>NUCLEOTIDE SEQUENCE [LARGE SCALE GENOMIC DNA]</scope>
    <source>
        <strain evidence="2 3">WL0024</strain>
    </source>
</reference>
<proteinExistence type="predicted"/>
<gene>
    <name evidence="2" type="ORF">OEZ60_07950</name>
</gene>
<evidence type="ECO:0000256" key="1">
    <source>
        <dbReference type="SAM" id="SignalP"/>
    </source>
</evidence>
<evidence type="ECO:0008006" key="4">
    <source>
        <dbReference type="Google" id="ProtNLM"/>
    </source>
</evidence>
<organism evidence="2 3">
    <name type="scientific">Albidovulum salinarum</name>
    <dbReference type="NCBI Taxonomy" id="2984153"/>
    <lineage>
        <taxon>Bacteria</taxon>
        <taxon>Pseudomonadati</taxon>
        <taxon>Pseudomonadota</taxon>
        <taxon>Alphaproteobacteria</taxon>
        <taxon>Rhodobacterales</taxon>
        <taxon>Paracoccaceae</taxon>
        <taxon>Albidovulum</taxon>
    </lineage>
</organism>
<dbReference type="Gene3D" id="3.40.30.10">
    <property type="entry name" value="Glutaredoxin"/>
    <property type="match status" value="1"/>
</dbReference>
<protein>
    <recommendedName>
        <fullName evidence="4">SoxS protein</fullName>
    </recommendedName>
</protein>
<feature type="chain" id="PRO_5046270884" description="SoxS protein" evidence="1">
    <location>
        <begin position="19"/>
        <end position="124"/>
    </location>
</feature>
<dbReference type="Proteomes" id="UP001209535">
    <property type="component" value="Unassembled WGS sequence"/>
</dbReference>
<dbReference type="EMBL" id="JAOVQO010000006">
    <property type="protein sequence ID" value="MCU9847938.1"/>
    <property type="molecule type" value="Genomic_DNA"/>
</dbReference>
<comment type="caution">
    <text evidence="2">The sequence shown here is derived from an EMBL/GenBank/DDBJ whole genome shotgun (WGS) entry which is preliminary data.</text>
</comment>
<feature type="signal peptide" evidence="1">
    <location>
        <begin position="1"/>
        <end position="18"/>
    </location>
</feature>
<sequence length="124" mass="13575">MRSALICLSLLAGTAASAAQADLRLLMIEREGCAYCAEWDRVIAPIYPKTPEGRAAPLERVQVHGPYPADAEIGARPVFTPTFILLADGREAGRIEGHPGEDFFWGLLGKMLVETGQYERESEE</sequence>
<dbReference type="SUPFAM" id="SSF52833">
    <property type="entry name" value="Thioredoxin-like"/>
    <property type="match status" value="1"/>
</dbReference>
<evidence type="ECO:0000313" key="2">
    <source>
        <dbReference type="EMBL" id="MCU9847938.1"/>
    </source>
</evidence>
<keyword evidence="1" id="KW-0732">Signal</keyword>
<keyword evidence="3" id="KW-1185">Reference proteome</keyword>
<dbReference type="RefSeq" id="WP_263334862.1">
    <property type="nucleotide sequence ID" value="NZ_JAOVQO010000006.1"/>
</dbReference>
<evidence type="ECO:0000313" key="3">
    <source>
        <dbReference type="Proteomes" id="UP001209535"/>
    </source>
</evidence>
<name>A0ABT2X1W2_9RHOB</name>
<accession>A0ABT2X1W2</accession>